<proteinExistence type="predicted"/>
<evidence type="ECO:0000256" key="1">
    <source>
        <dbReference type="SAM" id="MobiDB-lite"/>
    </source>
</evidence>
<organism evidence="3 4">
    <name type="scientific">Actinomarinicola tropica</name>
    <dbReference type="NCBI Taxonomy" id="2789776"/>
    <lineage>
        <taxon>Bacteria</taxon>
        <taxon>Bacillati</taxon>
        <taxon>Actinomycetota</taxon>
        <taxon>Acidimicrobiia</taxon>
        <taxon>Acidimicrobiales</taxon>
        <taxon>Iamiaceae</taxon>
        <taxon>Actinomarinicola</taxon>
    </lineage>
</organism>
<gene>
    <name evidence="3" type="ORF">GH723_11195</name>
</gene>
<dbReference type="EMBL" id="CP045851">
    <property type="protein sequence ID" value="QGG95616.1"/>
    <property type="molecule type" value="Genomic_DNA"/>
</dbReference>
<dbReference type="KEGG" id="atq:GH723_11195"/>
<dbReference type="PROSITE" id="PS51257">
    <property type="entry name" value="PROKAR_LIPOPROTEIN"/>
    <property type="match status" value="1"/>
</dbReference>
<evidence type="ECO:0000256" key="2">
    <source>
        <dbReference type="SAM" id="SignalP"/>
    </source>
</evidence>
<accession>A0A5Q2RMG7</accession>
<feature type="region of interest" description="Disordered" evidence="1">
    <location>
        <begin position="27"/>
        <end position="52"/>
    </location>
</feature>
<keyword evidence="2" id="KW-0732">Signal</keyword>
<feature type="signal peptide" evidence="2">
    <location>
        <begin position="1"/>
        <end position="22"/>
    </location>
</feature>
<name>A0A5Q2RMG7_9ACTN</name>
<evidence type="ECO:0000313" key="4">
    <source>
        <dbReference type="Proteomes" id="UP000334019"/>
    </source>
</evidence>
<dbReference type="Proteomes" id="UP000334019">
    <property type="component" value="Chromosome"/>
</dbReference>
<dbReference type="AlphaFoldDB" id="A0A5Q2RMG7"/>
<evidence type="ECO:0000313" key="3">
    <source>
        <dbReference type="EMBL" id="QGG95616.1"/>
    </source>
</evidence>
<protein>
    <submittedName>
        <fullName evidence="3">Uncharacterized protein</fullName>
    </submittedName>
</protein>
<sequence>MTIRRLATALTSVVALTLVATACGDDPADGVGSGTSESTLPSSDGAPTGSGSLTLAGTDYPFDADVCALTPVNHIARDYEIYVHGTGEHQGDAYEVEVTRSTSASGNSIESISIAFGDGELAGGTNTIATAEDAVLEVSSSLLVGEMEFIGTDDITIGTGAVSVTCS</sequence>
<keyword evidence="4" id="KW-1185">Reference proteome</keyword>
<dbReference type="RefSeq" id="WP_153759723.1">
    <property type="nucleotide sequence ID" value="NZ_CP045851.1"/>
</dbReference>
<reference evidence="3 4" key="1">
    <citation type="submission" date="2019-11" db="EMBL/GenBank/DDBJ databases">
        <authorList>
            <person name="He Y."/>
        </authorList>
    </citation>
    <scope>NUCLEOTIDE SEQUENCE [LARGE SCALE GENOMIC DNA]</scope>
    <source>
        <strain evidence="3 4">SCSIO 58843</strain>
    </source>
</reference>
<feature type="chain" id="PRO_5038436456" evidence="2">
    <location>
        <begin position="23"/>
        <end position="167"/>
    </location>
</feature>